<comment type="caution">
    <text evidence="2">The sequence shown here is derived from an EMBL/GenBank/DDBJ whole genome shotgun (WGS) entry which is preliminary data.</text>
</comment>
<dbReference type="AlphaFoldDB" id="W4R0G5"/>
<dbReference type="eggNOG" id="COG0154">
    <property type="taxonomic scope" value="Bacteria"/>
</dbReference>
<gene>
    <name evidence="2" type="ORF">JCM9157_4287</name>
</gene>
<dbReference type="InterPro" id="IPR023631">
    <property type="entry name" value="Amidase_dom"/>
</dbReference>
<dbReference type="InterPro" id="IPR020556">
    <property type="entry name" value="Amidase_CS"/>
</dbReference>
<dbReference type="NCBIfam" id="NF006169">
    <property type="entry name" value="PRK08310.1"/>
    <property type="match status" value="1"/>
</dbReference>
<dbReference type="EMBL" id="BAUV01000051">
    <property type="protein sequence ID" value="GAE37044.1"/>
    <property type="molecule type" value="Genomic_DNA"/>
</dbReference>
<evidence type="ECO:0000259" key="1">
    <source>
        <dbReference type="Pfam" id="PF01425"/>
    </source>
</evidence>
<evidence type="ECO:0000313" key="3">
    <source>
        <dbReference type="Proteomes" id="UP000018896"/>
    </source>
</evidence>
<protein>
    <recommendedName>
        <fullName evidence="1">Amidase domain-containing protein</fullName>
    </recommendedName>
</protein>
<dbReference type="STRING" id="1236973.JCM9157_4287"/>
<dbReference type="SUPFAM" id="SSF75304">
    <property type="entry name" value="Amidase signature (AS) enzymes"/>
    <property type="match status" value="1"/>
</dbReference>
<dbReference type="Proteomes" id="UP000018896">
    <property type="component" value="Unassembled WGS sequence"/>
</dbReference>
<dbReference type="PANTHER" id="PTHR46310">
    <property type="entry name" value="AMIDASE 1"/>
    <property type="match status" value="1"/>
</dbReference>
<dbReference type="OrthoDB" id="9811471at2"/>
<dbReference type="Gene3D" id="3.90.1300.10">
    <property type="entry name" value="Amidase signature (AS) domain"/>
    <property type="match status" value="1"/>
</dbReference>
<organism evidence="2 3">
    <name type="scientific">Halalkalibacter akibai (strain ATCC 43226 / DSM 21942 / CIP 109018 / JCM 9157 / 1139)</name>
    <name type="common">Bacillus akibai</name>
    <dbReference type="NCBI Taxonomy" id="1236973"/>
    <lineage>
        <taxon>Bacteria</taxon>
        <taxon>Bacillati</taxon>
        <taxon>Bacillota</taxon>
        <taxon>Bacilli</taxon>
        <taxon>Bacillales</taxon>
        <taxon>Bacillaceae</taxon>
        <taxon>Halalkalibacter</taxon>
    </lineage>
</organism>
<dbReference type="Pfam" id="PF01425">
    <property type="entry name" value="Amidase"/>
    <property type="match status" value="1"/>
</dbReference>
<dbReference type="PANTHER" id="PTHR46310:SF7">
    <property type="entry name" value="AMIDASE 1"/>
    <property type="match status" value="1"/>
</dbReference>
<sequence length="394" mass="42773">MVNPFNAFVDPNLKITSKHEGKLTGYQFAVKDVFAIRGIQASAGNPDWLKTHPPAEQHATAIKKLLSAGAALQGTTITDELMYSLNGENVHYGTPVNPQAKGHIPGGSSSGSAVAVSAELVDFALGTDTGGSVRVPAAYCGVYGFRPTHGAVDINGVIPLSESFDTVGWMTRDSKLLLDVGLELLEQNQSETSSFSTFLFGTDAWELADLSSRSTLSHLINHLIKNAEESSWIQIAPEGLDQWATCFRALQGTEIWKTHGDWIQSIQPSFGQDIEERFKWASMLTEVDGEKARTLKEQIKYKLIELLGKDNVLIIPTTPGEAPLCGLSGSEIESRRSKTMQLSCIAGLAGLPQVTIPIKGDGPPVACSIIAGLNQDLKLLRWVYENEFMWKTES</sequence>
<proteinExistence type="predicted"/>
<name>W4R0G5_HALA3</name>
<evidence type="ECO:0000313" key="2">
    <source>
        <dbReference type="EMBL" id="GAE37044.1"/>
    </source>
</evidence>
<keyword evidence="3" id="KW-1185">Reference proteome</keyword>
<reference evidence="2 3" key="1">
    <citation type="journal article" date="2014" name="Genome Announc.">
        <title>Draft Genome Sequences of Three Alkaliphilic Bacillus Strains, Bacillus wakoensis JCM 9140T, Bacillus akibai JCM 9157T, and Bacillus hemicellulosilyticus JCM 9152T.</title>
        <authorList>
            <person name="Yuki M."/>
            <person name="Oshima K."/>
            <person name="Suda W."/>
            <person name="Oshida Y."/>
            <person name="Kitamura K."/>
            <person name="Iida T."/>
            <person name="Hattori M."/>
            <person name="Ohkuma M."/>
        </authorList>
    </citation>
    <scope>NUCLEOTIDE SEQUENCE [LARGE SCALE GENOMIC DNA]</scope>
    <source>
        <strain evidence="2 3">JCM 9157</strain>
    </source>
</reference>
<dbReference type="RefSeq" id="WP_035667405.1">
    <property type="nucleotide sequence ID" value="NZ_BAUV01000051.1"/>
</dbReference>
<dbReference type="InterPro" id="IPR036928">
    <property type="entry name" value="AS_sf"/>
</dbReference>
<dbReference type="PROSITE" id="PS00571">
    <property type="entry name" value="AMIDASES"/>
    <property type="match status" value="1"/>
</dbReference>
<feature type="domain" description="Amidase" evidence="1">
    <location>
        <begin position="17"/>
        <end position="173"/>
    </location>
</feature>
<accession>W4R0G5</accession>